<dbReference type="Proteomes" id="UP000201169">
    <property type="component" value="Chromosome"/>
</dbReference>
<dbReference type="GO" id="GO:0019239">
    <property type="term" value="F:deaminase activity"/>
    <property type="evidence" value="ECO:0007669"/>
    <property type="project" value="TreeGrafter"/>
</dbReference>
<evidence type="ECO:0000313" key="2">
    <source>
        <dbReference type="EMBL" id="ASQ30711.1"/>
    </source>
</evidence>
<evidence type="ECO:0000313" key="3">
    <source>
        <dbReference type="Proteomes" id="UP000201169"/>
    </source>
</evidence>
<dbReference type="Gene3D" id="3.30.1330.40">
    <property type="entry name" value="RutC-like"/>
    <property type="match status" value="1"/>
</dbReference>
<protein>
    <submittedName>
        <fullName evidence="2">Reactive intermediate/imine deaminase</fullName>
    </submittedName>
</protein>
<dbReference type="NCBIfam" id="TIGR00004">
    <property type="entry name" value="Rid family detoxifying hydrolase"/>
    <property type="match status" value="1"/>
</dbReference>
<dbReference type="FunFam" id="3.30.1330.40:FF:000001">
    <property type="entry name" value="L-PSP family endoribonuclease"/>
    <property type="match status" value="1"/>
</dbReference>
<dbReference type="OrthoDB" id="9808943at2"/>
<dbReference type="AlphaFoldDB" id="A0A222MXY8"/>
<dbReference type="SUPFAM" id="SSF55298">
    <property type="entry name" value="YjgF-like"/>
    <property type="match status" value="1"/>
</dbReference>
<dbReference type="EMBL" id="CP022347">
    <property type="protein sequence ID" value="ASQ30711.1"/>
    <property type="molecule type" value="Genomic_DNA"/>
</dbReference>
<dbReference type="RefSeq" id="WP_094325464.1">
    <property type="nucleotide sequence ID" value="NZ_CP022347.1"/>
</dbReference>
<dbReference type="GO" id="GO:0005829">
    <property type="term" value="C:cytosol"/>
    <property type="evidence" value="ECO:0007669"/>
    <property type="project" value="TreeGrafter"/>
</dbReference>
<dbReference type="Pfam" id="PF01042">
    <property type="entry name" value="Ribonuc_L-PSP"/>
    <property type="match status" value="1"/>
</dbReference>
<proteinExistence type="inferred from homology"/>
<dbReference type="InterPro" id="IPR006056">
    <property type="entry name" value="RidA"/>
</dbReference>
<name>A0A222MXY8_9BACT</name>
<dbReference type="KEGG" id="cavi:CAV_1059"/>
<dbReference type="InterPro" id="IPR035959">
    <property type="entry name" value="RutC-like_sf"/>
</dbReference>
<sequence length="120" mass="13347">MQKYPKAIGPYSVYRVVNGFLFASGQIPINPESGNIESSDIKEQTKQSLKNIEAILKENNLSFADVVKTTVFLTDINDFASVNEVYAEFFKEPYPARSAIAVKDLPKNALVEIEIIAFKG</sequence>
<dbReference type="PANTHER" id="PTHR11803">
    <property type="entry name" value="2-IMINOBUTANOATE/2-IMINOPROPANOATE DEAMINASE RIDA"/>
    <property type="match status" value="1"/>
</dbReference>
<evidence type="ECO:0000256" key="1">
    <source>
        <dbReference type="ARBA" id="ARBA00010552"/>
    </source>
</evidence>
<accession>A0A222MXY8</accession>
<dbReference type="CDD" id="cd00448">
    <property type="entry name" value="YjgF_YER057c_UK114_family"/>
    <property type="match status" value="1"/>
</dbReference>
<keyword evidence="3" id="KW-1185">Reference proteome</keyword>
<reference evidence="2 3" key="1">
    <citation type="submission" date="2017-07" db="EMBL/GenBank/DDBJ databases">
        <title>Analysis of two Campylobacter avium genomes and identification of a novel hippuricase gene.</title>
        <authorList>
            <person name="Miller W.G."/>
            <person name="Chapman M.H."/>
            <person name="Yee E."/>
            <person name="Revez J."/>
            <person name="Bono J.L."/>
            <person name="Rossi M."/>
        </authorList>
    </citation>
    <scope>NUCLEOTIDE SEQUENCE [LARGE SCALE GENOMIC DNA]</scope>
    <source>
        <strain evidence="2 3">LMG 24591</strain>
    </source>
</reference>
<dbReference type="InterPro" id="IPR006175">
    <property type="entry name" value="YjgF/YER057c/UK114"/>
</dbReference>
<gene>
    <name evidence="2" type="primary">cfiP</name>
    <name evidence="2" type="ORF">CAV_1059</name>
</gene>
<organism evidence="2 3">
    <name type="scientific">Campylobacter avium LMG 24591</name>
    <dbReference type="NCBI Taxonomy" id="522484"/>
    <lineage>
        <taxon>Bacteria</taxon>
        <taxon>Pseudomonadati</taxon>
        <taxon>Campylobacterota</taxon>
        <taxon>Epsilonproteobacteria</taxon>
        <taxon>Campylobacterales</taxon>
        <taxon>Campylobacteraceae</taxon>
        <taxon>Campylobacter</taxon>
    </lineage>
</organism>
<dbReference type="PANTHER" id="PTHR11803:SF39">
    <property type="entry name" value="2-IMINOBUTANOATE_2-IMINOPROPANOATE DEAMINASE"/>
    <property type="match status" value="1"/>
</dbReference>
<dbReference type="PROSITE" id="PS01094">
    <property type="entry name" value="UPF0076"/>
    <property type="match status" value="1"/>
</dbReference>
<comment type="similarity">
    <text evidence="1">Belongs to the RutC family.</text>
</comment>
<dbReference type="InterPro" id="IPR019897">
    <property type="entry name" value="RidA_CS"/>
</dbReference>